<feature type="transmembrane region" description="Helical" evidence="1">
    <location>
        <begin position="84"/>
        <end position="103"/>
    </location>
</feature>
<dbReference type="RefSeq" id="WP_283077932.1">
    <property type="nucleotide sequence ID" value="NZ_CP121671.1"/>
</dbReference>
<dbReference type="Proteomes" id="UP001221597">
    <property type="component" value="Chromosome"/>
</dbReference>
<evidence type="ECO:0000313" key="2">
    <source>
        <dbReference type="EMBL" id="WFT75972.1"/>
    </source>
</evidence>
<feature type="transmembrane region" description="Helical" evidence="1">
    <location>
        <begin position="53"/>
        <end position="72"/>
    </location>
</feature>
<evidence type="ECO:0000256" key="1">
    <source>
        <dbReference type="SAM" id="Phobius"/>
    </source>
</evidence>
<evidence type="ECO:0000313" key="3">
    <source>
        <dbReference type="Proteomes" id="UP001221597"/>
    </source>
</evidence>
<organism evidence="2 3">
    <name type="scientific">Halobacillus naozhouensis</name>
    <dbReference type="NCBI Taxonomy" id="554880"/>
    <lineage>
        <taxon>Bacteria</taxon>
        <taxon>Bacillati</taxon>
        <taxon>Bacillota</taxon>
        <taxon>Bacilli</taxon>
        <taxon>Bacillales</taxon>
        <taxon>Bacillaceae</taxon>
        <taxon>Halobacillus</taxon>
    </lineage>
</organism>
<protein>
    <submittedName>
        <fullName evidence="2">Uncharacterized protein</fullName>
    </submittedName>
</protein>
<dbReference type="EMBL" id="CP121671">
    <property type="protein sequence ID" value="WFT75972.1"/>
    <property type="molecule type" value="Genomic_DNA"/>
</dbReference>
<proteinExistence type="predicted"/>
<keyword evidence="3" id="KW-1185">Reference proteome</keyword>
<reference evidence="2 3" key="1">
    <citation type="submission" date="2023-04" db="EMBL/GenBank/DDBJ databases">
        <title>Genome sequence of Halobacillus naozhouensis KACC 21980.</title>
        <authorList>
            <person name="Kim S."/>
            <person name="Heo J."/>
            <person name="Kwon S.-W."/>
        </authorList>
    </citation>
    <scope>NUCLEOTIDE SEQUENCE [LARGE SCALE GENOMIC DNA]</scope>
    <source>
        <strain evidence="2 3">KCTC 13234</strain>
    </source>
</reference>
<keyword evidence="1" id="KW-1133">Transmembrane helix</keyword>
<accession>A0ABY8J315</accession>
<sequence length="117" mass="13561">MNSKACRYCYKPIRDRDELVTASNWFRIKPYHYKCFQEVEQETKTITGTWTPINGYAGLITVLIMLALSVWMLSTNTLGQLGNLIGLLALYPVFLRVVSFAWIESKLPKFVENKKHQ</sequence>
<name>A0ABY8J315_9BACI</name>
<gene>
    <name evidence="2" type="ORF">P9989_06315</name>
</gene>
<keyword evidence="1" id="KW-0472">Membrane</keyword>
<keyword evidence="1" id="KW-0812">Transmembrane</keyword>